<gene>
    <name evidence="3" type="ORF">GCM10022386_22990</name>
</gene>
<sequence>MESQIVIKPSFDANSVFKATLLVYKNSRLVIYLIVFFIIMLISASANASYDEYFWVPLATIYPLVVLLFVYRIYATSKKQITDNPRLQEDISHVFTVDYFQEKGESFDIKYFWKDIVKLEEKNDLFLIYIKKNQAKFIKKSDLKNNQYNELKALFNSLNIKKSLK</sequence>
<organism evidence="3 4">
    <name type="scientific">Flavobacterium cheonhonense</name>
    <dbReference type="NCBI Taxonomy" id="706185"/>
    <lineage>
        <taxon>Bacteria</taxon>
        <taxon>Pseudomonadati</taxon>
        <taxon>Bacteroidota</taxon>
        <taxon>Flavobacteriia</taxon>
        <taxon>Flavobacteriales</taxon>
        <taxon>Flavobacteriaceae</taxon>
        <taxon>Flavobacterium</taxon>
    </lineage>
</organism>
<feature type="transmembrane region" description="Helical" evidence="1">
    <location>
        <begin position="29"/>
        <end position="48"/>
    </location>
</feature>
<keyword evidence="1" id="KW-0812">Transmembrane</keyword>
<reference evidence="4" key="1">
    <citation type="journal article" date="2019" name="Int. J. Syst. Evol. Microbiol.">
        <title>The Global Catalogue of Microorganisms (GCM) 10K type strain sequencing project: providing services to taxonomists for standard genome sequencing and annotation.</title>
        <authorList>
            <consortium name="The Broad Institute Genomics Platform"/>
            <consortium name="The Broad Institute Genome Sequencing Center for Infectious Disease"/>
            <person name="Wu L."/>
            <person name="Ma J."/>
        </authorList>
    </citation>
    <scope>NUCLEOTIDE SEQUENCE [LARGE SCALE GENOMIC DNA]</scope>
    <source>
        <strain evidence="4">JCM 17064</strain>
    </source>
</reference>
<evidence type="ECO:0000313" key="3">
    <source>
        <dbReference type="EMBL" id="GAA4036780.1"/>
    </source>
</evidence>
<comment type="caution">
    <text evidence="3">The sequence shown here is derived from an EMBL/GenBank/DDBJ whole genome shotgun (WGS) entry which is preliminary data.</text>
</comment>
<keyword evidence="4" id="KW-1185">Reference proteome</keyword>
<feature type="domain" description="YcxB-like C-terminal" evidence="2">
    <location>
        <begin position="95"/>
        <end position="154"/>
    </location>
</feature>
<keyword evidence="1" id="KW-1133">Transmembrane helix</keyword>
<accession>A0ABP7U6F1</accession>
<dbReference type="Pfam" id="PF14317">
    <property type="entry name" value="YcxB"/>
    <property type="match status" value="1"/>
</dbReference>
<name>A0ABP7U6F1_9FLAO</name>
<dbReference type="EMBL" id="BAABCR010000015">
    <property type="protein sequence ID" value="GAA4036780.1"/>
    <property type="molecule type" value="Genomic_DNA"/>
</dbReference>
<keyword evidence="1" id="KW-0472">Membrane</keyword>
<dbReference type="InterPro" id="IPR025588">
    <property type="entry name" value="YcxB-like_C"/>
</dbReference>
<proteinExistence type="predicted"/>
<dbReference type="RefSeq" id="WP_324690174.1">
    <property type="nucleotide sequence ID" value="NZ_BAABCR010000015.1"/>
</dbReference>
<evidence type="ECO:0000313" key="4">
    <source>
        <dbReference type="Proteomes" id="UP001500968"/>
    </source>
</evidence>
<evidence type="ECO:0000259" key="2">
    <source>
        <dbReference type="Pfam" id="PF14317"/>
    </source>
</evidence>
<feature type="transmembrane region" description="Helical" evidence="1">
    <location>
        <begin position="54"/>
        <end position="74"/>
    </location>
</feature>
<dbReference type="Proteomes" id="UP001500968">
    <property type="component" value="Unassembled WGS sequence"/>
</dbReference>
<protein>
    <recommendedName>
        <fullName evidence="2">YcxB-like C-terminal domain-containing protein</fullName>
    </recommendedName>
</protein>
<evidence type="ECO:0000256" key="1">
    <source>
        <dbReference type="SAM" id="Phobius"/>
    </source>
</evidence>